<name>A0A4R2RXN3_9BACL</name>
<accession>A0A4R2RXN3</accession>
<sequence>MKKRLLLLLLMISIIGIIVGCNSTNERVIYQERQANNTLNEKKEISDKEKIDRINQYIGMIDWKTSTPARTKPENFQLWFSKNKKEDVPLEKKYFIWFNENWEAEITFDTKYGLLPHKESLELKKLLQ</sequence>
<proteinExistence type="predicted"/>
<gene>
    <name evidence="1" type="ORF">EDD57_11842</name>
</gene>
<keyword evidence="2" id="KW-1185">Reference proteome</keyword>
<reference evidence="1 2" key="1">
    <citation type="submission" date="2019-03" db="EMBL/GenBank/DDBJ databases">
        <title>Genomic Encyclopedia of Type Strains, Phase IV (KMG-IV): sequencing the most valuable type-strain genomes for metagenomic binning, comparative biology and taxonomic classification.</title>
        <authorList>
            <person name="Goeker M."/>
        </authorList>
    </citation>
    <scope>NUCLEOTIDE SEQUENCE [LARGE SCALE GENOMIC DNA]</scope>
    <source>
        <strain evidence="1 2">DSM 46831</strain>
    </source>
</reference>
<dbReference type="AlphaFoldDB" id="A0A4R2RXN3"/>
<dbReference type="OrthoDB" id="2989748at2"/>
<evidence type="ECO:0000313" key="1">
    <source>
        <dbReference type="EMBL" id="TCP68303.1"/>
    </source>
</evidence>
<dbReference type="Proteomes" id="UP000294746">
    <property type="component" value="Unassembled WGS sequence"/>
</dbReference>
<dbReference type="RefSeq" id="WP_131848843.1">
    <property type="nucleotide sequence ID" value="NZ_SLXV01000018.1"/>
</dbReference>
<evidence type="ECO:0008006" key="3">
    <source>
        <dbReference type="Google" id="ProtNLM"/>
    </source>
</evidence>
<dbReference type="PROSITE" id="PS51257">
    <property type="entry name" value="PROKAR_LIPOPROTEIN"/>
    <property type="match status" value="1"/>
</dbReference>
<organism evidence="1 2">
    <name type="scientific">Baia soyae</name>
    <dbReference type="NCBI Taxonomy" id="1544746"/>
    <lineage>
        <taxon>Bacteria</taxon>
        <taxon>Bacillati</taxon>
        <taxon>Bacillota</taxon>
        <taxon>Bacilli</taxon>
        <taxon>Bacillales</taxon>
        <taxon>Thermoactinomycetaceae</taxon>
        <taxon>Baia</taxon>
    </lineage>
</organism>
<dbReference type="EMBL" id="SLXV01000018">
    <property type="protein sequence ID" value="TCP68303.1"/>
    <property type="molecule type" value="Genomic_DNA"/>
</dbReference>
<protein>
    <recommendedName>
        <fullName evidence="3">Lipoprotein</fullName>
    </recommendedName>
</protein>
<comment type="caution">
    <text evidence="1">The sequence shown here is derived from an EMBL/GenBank/DDBJ whole genome shotgun (WGS) entry which is preliminary data.</text>
</comment>
<evidence type="ECO:0000313" key="2">
    <source>
        <dbReference type="Proteomes" id="UP000294746"/>
    </source>
</evidence>